<keyword evidence="3" id="KW-1185">Reference proteome</keyword>
<evidence type="ECO:0000313" key="2">
    <source>
        <dbReference type="EMBL" id="GCE22692.1"/>
    </source>
</evidence>
<organism evidence="2 3">
    <name type="scientific">Dictyobacter kobayashii</name>
    <dbReference type="NCBI Taxonomy" id="2014872"/>
    <lineage>
        <taxon>Bacteria</taxon>
        <taxon>Bacillati</taxon>
        <taxon>Chloroflexota</taxon>
        <taxon>Ktedonobacteria</taxon>
        <taxon>Ktedonobacterales</taxon>
        <taxon>Dictyobacteraceae</taxon>
        <taxon>Dictyobacter</taxon>
    </lineage>
</organism>
<dbReference type="InterPro" id="IPR036514">
    <property type="entry name" value="SGNH_hydro_sf"/>
</dbReference>
<sequence length="340" mass="38204">MLYQNAELYNVQELVPVEQGEGWQLSRVPDAVRRNLNEAAQQTAFNGSGCEIRFNLRGEQARILLRREPGAATIGLLEVYHGPFSGQYTETPRYIGQDIVEIMLTRQQDTLPQLKQLYTSAGHAGFDPALIRIILPYDWSNRLIAIEGDIEPPRPEQVPARKYLAYGSSITHGGNSSTPTGSYAMRTARILNADLTNLGFAGSAHMDEALAEYIAQLGTWDIATLEMGINVIGTWSTEDFKARTEAFVTRIAQQNQDKWIFCIDLFTMNMDIIHDPRVNAYRQAVKEVVERLRLPRLIYLPGNELLTTAGLSIDLVHPSDLGMEIIANRLAQKINQYIQK</sequence>
<name>A0A402AU98_9CHLR</name>
<dbReference type="Pfam" id="PF14606">
    <property type="entry name" value="Lipase_GDSL_3"/>
    <property type="match status" value="1"/>
</dbReference>
<dbReference type="RefSeq" id="WP_126555825.1">
    <property type="nucleotide sequence ID" value="NZ_BIFS01000002.1"/>
</dbReference>
<comment type="caution">
    <text evidence="2">The sequence shown here is derived from an EMBL/GenBank/DDBJ whole genome shotgun (WGS) entry which is preliminary data.</text>
</comment>
<reference evidence="3" key="1">
    <citation type="submission" date="2018-12" db="EMBL/GenBank/DDBJ databases">
        <title>Tengunoibacter tsumagoiensis gen. nov., sp. nov., Dictyobacter kobayashii sp. nov., D. alpinus sp. nov., and D. joshuensis sp. nov. and description of Dictyobacteraceae fam. nov. within the order Ktedonobacterales isolated from Tengu-no-mugimeshi.</title>
        <authorList>
            <person name="Wang C.M."/>
            <person name="Zheng Y."/>
            <person name="Sakai Y."/>
            <person name="Toyoda A."/>
            <person name="Minakuchi Y."/>
            <person name="Abe K."/>
            <person name="Yokota A."/>
            <person name="Yabe S."/>
        </authorList>
    </citation>
    <scope>NUCLEOTIDE SEQUENCE [LARGE SCALE GENOMIC DNA]</scope>
    <source>
        <strain evidence="3">Uno11</strain>
    </source>
</reference>
<dbReference type="SUPFAM" id="SSF52266">
    <property type="entry name" value="SGNH hydrolase"/>
    <property type="match status" value="1"/>
</dbReference>
<dbReference type="EMBL" id="BIFS01000002">
    <property type="protein sequence ID" value="GCE22692.1"/>
    <property type="molecule type" value="Genomic_DNA"/>
</dbReference>
<dbReference type="AlphaFoldDB" id="A0A402AU98"/>
<dbReference type="InterPro" id="IPR013830">
    <property type="entry name" value="SGNH_hydro"/>
</dbReference>
<evidence type="ECO:0000259" key="1">
    <source>
        <dbReference type="Pfam" id="PF14606"/>
    </source>
</evidence>
<evidence type="ECO:0000313" key="3">
    <source>
        <dbReference type="Proteomes" id="UP000287188"/>
    </source>
</evidence>
<gene>
    <name evidence="2" type="ORF">KDK_64920</name>
</gene>
<feature type="domain" description="SGNH hydrolase-type esterase" evidence="1">
    <location>
        <begin position="164"/>
        <end position="334"/>
    </location>
</feature>
<protein>
    <recommendedName>
        <fullName evidence="1">SGNH hydrolase-type esterase domain-containing protein</fullName>
    </recommendedName>
</protein>
<accession>A0A402AU98</accession>
<dbReference type="Gene3D" id="3.40.50.1110">
    <property type="entry name" value="SGNH hydrolase"/>
    <property type="match status" value="1"/>
</dbReference>
<proteinExistence type="predicted"/>
<dbReference type="OrthoDB" id="5624617at2"/>
<dbReference type="Proteomes" id="UP000287188">
    <property type="component" value="Unassembled WGS sequence"/>
</dbReference>